<keyword evidence="3" id="KW-1185">Reference proteome</keyword>
<gene>
    <name evidence="2" type="ORF">BU16DRAFT_244232</name>
</gene>
<protein>
    <submittedName>
        <fullName evidence="2">Uncharacterized protein</fullName>
    </submittedName>
</protein>
<proteinExistence type="predicted"/>
<reference evidence="2" key="1">
    <citation type="journal article" date="2020" name="Stud. Mycol.">
        <title>101 Dothideomycetes genomes: a test case for predicting lifestyles and emergence of pathogens.</title>
        <authorList>
            <person name="Haridas S."/>
            <person name="Albert R."/>
            <person name="Binder M."/>
            <person name="Bloem J."/>
            <person name="Labutti K."/>
            <person name="Salamov A."/>
            <person name="Andreopoulos B."/>
            <person name="Baker S."/>
            <person name="Barry K."/>
            <person name="Bills G."/>
            <person name="Bluhm B."/>
            <person name="Cannon C."/>
            <person name="Castanera R."/>
            <person name="Culley D."/>
            <person name="Daum C."/>
            <person name="Ezra D."/>
            <person name="Gonzalez J."/>
            <person name="Henrissat B."/>
            <person name="Kuo A."/>
            <person name="Liang C."/>
            <person name="Lipzen A."/>
            <person name="Lutzoni F."/>
            <person name="Magnuson J."/>
            <person name="Mondo S."/>
            <person name="Nolan M."/>
            <person name="Ohm R."/>
            <person name="Pangilinan J."/>
            <person name="Park H.-J."/>
            <person name="Ramirez L."/>
            <person name="Alfaro M."/>
            <person name="Sun H."/>
            <person name="Tritt A."/>
            <person name="Yoshinaga Y."/>
            <person name="Zwiers L.-H."/>
            <person name="Turgeon B."/>
            <person name="Goodwin S."/>
            <person name="Spatafora J."/>
            <person name="Crous P."/>
            <person name="Grigoriev I."/>
        </authorList>
    </citation>
    <scope>NUCLEOTIDE SEQUENCE</scope>
    <source>
        <strain evidence="2">CBS 269.34</strain>
    </source>
</reference>
<name>A0A6A6R721_9PEZI</name>
<accession>A0A6A6R721</accession>
<organism evidence="2 3">
    <name type="scientific">Lophium mytilinum</name>
    <dbReference type="NCBI Taxonomy" id="390894"/>
    <lineage>
        <taxon>Eukaryota</taxon>
        <taxon>Fungi</taxon>
        <taxon>Dikarya</taxon>
        <taxon>Ascomycota</taxon>
        <taxon>Pezizomycotina</taxon>
        <taxon>Dothideomycetes</taxon>
        <taxon>Pleosporomycetidae</taxon>
        <taxon>Mytilinidiales</taxon>
        <taxon>Mytilinidiaceae</taxon>
        <taxon>Lophium</taxon>
    </lineage>
</organism>
<dbReference type="Proteomes" id="UP000799750">
    <property type="component" value="Unassembled WGS sequence"/>
</dbReference>
<dbReference type="AlphaFoldDB" id="A0A6A6R721"/>
<evidence type="ECO:0000313" key="3">
    <source>
        <dbReference type="Proteomes" id="UP000799750"/>
    </source>
</evidence>
<evidence type="ECO:0000256" key="1">
    <source>
        <dbReference type="SAM" id="MobiDB-lite"/>
    </source>
</evidence>
<dbReference type="EMBL" id="MU004183">
    <property type="protein sequence ID" value="KAF2500341.1"/>
    <property type="molecule type" value="Genomic_DNA"/>
</dbReference>
<evidence type="ECO:0000313" key="2">
    <source>
        <dbReference type="EMBL" id="KAF2500341.1"/>
    </source>
</evidence>
<sequence>MRPFSHLKRRCPSEWTARRLAHAESSQKQNLKTGLTNLPAALAKSMKPFLRHHVINLPQDHNLLFYPSKLHPTEASFELCLTDCPRPRFNSKHQPRFRALASLTGGDVVSEHAIRLLIGPAARRQRLFSRSPTVAGPCKPASFTNHKETRNLRKASSTTRARVHMPPGSISASQMHQAHIPPRPCLYDPGLRTL</sequence>
<feature type="region of interest" description="Disordered" evidence="1">
    <location>
        <begin position="131"/>
        <end position="184"/>
    </location>
</feature>